<keyword evidence="8" id="KW-0675">Receptor</keyword>
<feature type="transmembrane region" description="Helical" evidence="12">
    <location>
        <begin position="148"/>
        <end position="175"/>
    </location>
</feature>
<keyword evidence="10" id="KW-0393">Immunoglobulin domain</keyword>
<accession>A0A834F1K1</accession>
<evidence type="ECO:0000256" key="9">
    <source>
        <dbReference type="ARBA" id="ARBA00023180"/>
    </source>
</evidence>
<dbReference type="PANTHER" id="PTHR25466">
    <property type="entry name" value="T-LYMPHOCYTE ACTIVATION ANTIGEN"/>
    <property type="match status" value="1"/>
</dbReference>
<sequence>MGEMMYCSAVFVLLAVRLLSVSSNDEKSPCKSPSGGMSCATTKVNTPIGSPVLLPCHFTKTKSGKVTWTFNGDSNLVVLSSNGQVKFWNPRNGRLKVFPIQTSLGDFSIRISELENTDLGCYSCMLGSECHQVELMREESNKLDYERLLYICISVGILFLLIFITYCCIHFICVWKKNVEISQINSASGATEGVESNSSVYENDDQSPVGADSAQDSRMPAGAVQNPNWTEPPQSSAHIYPNLEEFQFHREETQKRNIFHIGISKLLEYLVQISTF</sequence>
<evidence type="ECO:0000256" key="6">
    <source>
        <dbReference type="ARBA" id="ARBA00023136"/>
    </source>
</evidence>
<evidence type="ECO:0000259" key="14">
    <source>
        <dbReference type="PROSITE" id="PS50835"/>
    </source>
</evidence>
<keyword evidence="4 13" id="KW-0732">Signal</keyword>
<name>A0A834F1K1_ORYME</name>
<dbReference type="EMBL" id="WKFB01000484">
    <property type="protein sequence ID" value="KAF6721670.1"/>
    <property type="molecule type" value="Genomic_DNA"/>
</dbReference>
<dbReference type="AlphaFoldDB" id="A0A834F1K1"/>
<feature type="domain" description="Ig-like" evidence="14">
    <location>
        <begin position="33"/>
        <end position="144"/>
    </location>
</feature>
<dbReference type="InterPro" id="IPR013106">
    <property type="entry name" value="Ig_V-set"/>
</dbReference>
<evidence type="ECO:0000313" key="15">
    <source>
        <dbReference type="EMBL" id="KAF6721670.1"/>
    </source>
</evidence>
<evidence type="ECO:0000256" key="11">
    <source>
        <dbReference type="SAM" id="MobiDB-lite"/>
    </source>
</evidence>
<dbReference type="InterPro" id="IPR036179">
    <property type="entry name" value="Ig-like_dom_sf"/>
</dbReference>
<reference evidence="15" key="1">
    <citation type="journal article" name="BMC Genomics">
        <title>Long-read sequencing and de novo genome assembly of marine medaka (Oryzias melastigma).</title>
        <authorList>
            <person name="Liang P."/>
            <person name="Saqib H.S.A."/>
            <person name="Ni X."/>
            <person name="Shen Y."/>
        </authorList>
    </citation>
    <scope>NUCLEOTIDE SEQUENCE</scope>
    <source>
        <strain evidence="15">Bigg-433</strain>
    </source>
</reference>
<dbReference type="GO" id="GO:0031295">
    <property type="term" value="P:T cell costimulation"/>
    <property type="evidence" value="ECO:0007669"/>
    <property type="project" value="TreeGrafter"/>
</dbReference>
<comment type="caution">
    <text evidence="15">The sequence shown here is derived from an EMBL/GenBank/DDBJ whole genome shotgun (WGS) entry which is preliminary data.</text>
</comment>
<dbReference type="Gene3D" id="2.60.40.10">
    <property type="entry name" value="Immunoglobulins"/>
    <property type="match status" value="1"/>
</dbReference>
<evidence type="ECO:0000256" key="8">
    <source>
        <dbReference type="ARBA" id="ARBA00023170"/>
    </source>
</evidence>
<evidence type="ECO:0000256" key="2">
    <source>
        <dbReference type="ARBA" id="ARBA00022475"/>
    </source>
</evidence>
<dbReference type="InterPro" id="IPR007110">
    <property type="entry name" value="Ig-like_dom"/>
</dbReference>
<organism evidence="15 16">
    <name type="scientific">Oryzias melastigma</name>
    <name type="common">Marine medaka</name>
    <dbReference type="NCBI Taxonomy" id="30732"/>
    <lineage>
        <taxon>Eukaryota</taxon>
        <taxon>Metazoa</taxon>
        <taxon>Chordata</taxon>
        <taxon>Craniata</taxon>
        <taxon>Vertebrata</taxon>
        <taxon>Euteleostomi</taxon>
        <taxon>Actinopterygii</taxon>
        <taxon>Neopterygii</taxon>
        <taxon>Teleostei</taxon>
        <taxon>Neoteleostei</taxon>
        <taxon>Acanthomorphata</taxon>
        <taxon>Ovalentaria</taxon>
        <taxon>Atherinomorphae</taxon>
        <taxon>Beloniformes</taxon>
        <taxon>Adrianichthyidae</taxon>
        <taxon>Oryziinae</taxon>
        <taxon>Oryzias</taxon>
    </lineage>
</organism>
<gene>
    <name evidence="15" type="ORF">FQA47_015035</name>
</gene>
<evidence type="ECO:0000256" key="10">
    <source>
        <dbReference type="ARBA" id="ARBA00023319"/>
    </source>
</evidence>
<dbReference type="PROSITE" id="PS50835">
    <property type="entry name" value="IG_LIKE"/>
    <property type="match status" value="1"/>
</dbReference>
<dbReference type="GO" id="GO:0042102">
    <property type="term" value="P:positive regulation of T cell proliferation"/>
    <property type="evidence" value="ECO:0007669"/>
    <property type="project" value="TreeGrafter"/>
</dbReference>
<evidence type="ECO:0000256" key="12">
    <source>
        <dbReference type="SAM" id="Phobius"/>
    </source>
</evidence>
<keyword evidence="9" id="KW-0325">Glycoprotein</keyword>
<feature type="signal peptide" evidence="13">
    <location>
        <begin position="1"/>
        <end position="23"/>
    </location>
</feature>
<dbReference type="Proteomes" id="UP000646548">
    <property type="component" value="Unassembled WGS sequence"/>
</dbReference>
<keyword evidence="6 12" id="KW-0472">Membrane</keyword>
<dbReference type="GO" id="GO:0071222">
    <property type="term" value="P:cellular response to lipopolysaccharide"/>
    <property type="evidence" value="ECO:0007669"/>
    <property type="project" value="TreeGrafter"/>
</dbReference>
<keyword evidence="7" id="KW-1015">Disulfide bond</keyword>
<feature type="compositionally biased region" description="Polar residues" evidence="11">
    <location>
        <begin position="225"/>
        <end position="234"/>
    </location>
</feature>
<feature type="region of interest" description="Disordered" evidence="11">
    <location>
        <begin position="195"/>
        <end position="234"/>
    </location>
</feature>
<protein>
    <recommendedName>
        <fullName evidence="14">Ig-like domain-containing protein</fullName>
    </recommendedName>
</protein>
<dbReference type="SUPFAM" id="SSF48726">
    <property type="entry name" value="Immunoglobulin"/>
    <property type="match status" value="1"/>
</dbReference>
<evidence type="ECO:0000256" key="7">
    <source>
        <dbReference type="ARBA" id="ARBA00023157"/>
    </source>
</evidence>
<keyword evidence="5 12" id="KW-1133">Transmembrane helix</keyword>
<dbReference type="Pfam" id="PF07686">
    <property type="entry name" value="V-set"/>
    <property type="match status" value="1"/>
</dbReference>
<comment type="subcellular location">
    <subcellularLocation>
        <location evidence="1">Cell membrane</location>
        <topology evidence="1">Single-pass type I membrane protein</topology>
    </subcellularLocation>
</comment>
<evidence type="ECO:0000256" key="5">
    <source>
        <dbReference type="ARBA" id="ARBA00022989"/>
    </source>
</evidence>
<evidence type="ECO:0000256" key="4">
    <source>
        <dbReference type="ARBA" id="ARBA00022729"/>
    </source>
</evidence>
<evidence type="ECO:0000256" key="1">
    <source>
        <dbReference type="ARBA" id="ARBA00004251"/>
    </source>
</evidence>
<dbReference type="GO" id="GO:0006955">
    <property type="term" value="P:immune response"/>
    <property type="evidence" value="ECO:0007669"/>
    <property type="project" value="TreeGrafter"/>
</dbReference>
<dbReference type="GO" id="GO:0042130">
    <property type="term" value="P:negative regulation of T cell proliferation"/>
    <property type="evidence" value="ECO:0007669"/>
    <property type="project" value="TreeGrafter"/>
</dbReference>
<proteinExistence type="predicted"/>
<dbReference type="InterPro" id="IPR013783">
    <property type="entry name" value="Ig-like_fold"/>
</dbReference>
<evidence type="ECO:0000256" key="13">
    <source>
        <dbReference type="SAM" id="SignalP"/>
    </source>
</evidence>
<evidence type="ECO:0000313" key="16">
    <source>
        <dbReference type="Proteomes" id="UP000646548"/>
    </source>
</evidence>
<evidence type="ECO:0000256" key="3">
    <source>
        <dbReference type="ARBA" id="ARBA00022692"/>
    </source>
</evidence>
<dbReference type="GO" id="GO:0009897">
    <property type="term" value="C:external side of plasma membrane"/>
    <property type="evidence" value="ECO:0007669"/>
    <property type="project" value="TreeGrafter"/>
</dbReference>
<keyword evidence="2" id="KW-1003">Cell membrane</keyword>
<feature type="chain" id="PRO_5032983386" description="Ig-like domain-containing protein" evidence="13">
    <location>
        <begin position="24"/>
        <end position="276"/>
    </location>
</feature>
<dbReference type="PANTHER" id="PTHR25466:SF14">
    <property type="entry name" value="BUTYROPHILIN SUBFAMILY 2 MEMBER A2-LIKE-RELATED"/>
    <property type="match status" value="1"/>
</dbReference>
<dbReference type="GO" id="GO:0007166">
    <property type="term" value="P:cell surface receptor signaling pathway"/>
    <property type="evidence" value="ECO:0007669"/>
    <property type="project" value="TreeGrafter"/>
</dbReference>
<dbReference type="InterPro" id="IPR051713">
    <property type="entry name" value="T-cell_Activation_Regulation"/>
</dbReference>
<keyword evidence="3 12" id="KW-0812">Transmembrane</keyword>